<dbReference type="OrthoDB" id="7551439at2"/>
<dbReference type="Proteomes" id="UP000292120">
    <property type="component" value="Unassembled WGS sequence"/>
</dbReference>
<keyword evidence="2" id="KW-1185">Reference proteome</keyword>
<organism evidence="1 2">
    <name type="scientific">Aquabacterium lacunae</name>
    <dbReference type="NCBI Taxonomy" id="2528630"/>
    <lineage>
        <taxon>Bacteria</taxon>
        <taxon>Pseudomonadati</taxon>
        <taxon>Pseudomonadota</taxon>
        <taxon>Betaproteobacteria</taxon>
        <taxon>Burkholderiales</taxon>
        <taxon>Aquabacterium</taxon>
    </lineage>
</organism>
<evidence type="ECO:0000313" key="2">
    <source>
        <dbReference type="Proteomes" id="UP000292120"/>
    </source>
</evidence>
<dbReference type="AlphaFoldDB" id="A0A4Q9H4W5"/>
<accession>A0A4Q9H4W5</accession>
<evidence type="ECO:0008006" key="3">
    <source>
        <dbReference type="Google" id="ProtNLM"/>
    </source>
</evidence>
<protein>
    <recommendedName>
        <fullName evidence="3">SIR2-like domain-containing protein</fullName>
    </recommendedName>
</protein>
<sequence>MKFENPLAALLPHRPALLVGNGINRFGAAPGTNSWEALLTALARQHLNPQHEGVPAGVSPTEFFDVLELALHRPPGAPRSTGHKALQAQFCELMGQWQPLPHHGHIMRWAQQAQAPVLTTNFEHSLAQAAGCTLQRSGPQRQAFTAFYPWGRCFAPGPVADPLQAFAIWHVHGMAHYRQSVRLGLSHYMGAVQRVRGWLTQAGNRLYKPQHMASWPGAHTWLQVFFHKPLLCFGLGLGENEVFLRWLFIERARYFQRFPERAQPAWFVHVQGSGDLTPGKALFLQGVGVQPVAVAGHEQVYAAEVWQCAAPHAARG</sequence>
<comment type="caution">
    <text evidence="1">The sequence shown here is derived from an EMBL/GenBank/DDBJ whole genome shotgun (WGS) entry which is preliminary data.</text>
</comment>
<reference evidence="1 2" key="1">
    <citation type="submission" date="2019-02" db="EMBL/GenBank/DDBJ databases">
        <title>Aquabacterium sp. strain KMB7.</title>
        <authorList>
            <person name="Chen W.-M."/>
        </authorList>
    </citation>
    <scope>NUCLEOTIDE SEQUENCE [LARGE SCALE GENOMIC DNA]</scope>
    <source>
        <strain evidence="1 2">KMB7</strain>
    </source>
</reference>
<proteinExistence type="predicted"/>
<dbReference type="RefSeq" id="WP_130966772.1">
    <property type="nucleotide sequence ID" value="NZ_SIXI01000002.1"/>
</dbReference>
<dbReference type="EMBL" id="SIXI01000002">
    <property type="protein sequence ID" value="TBO32560.1"/>
    <property type="molecule type" value="Genomic_DNA"/>
</dbReference>
<name>A0A4Q9H4W5_9BURK</name>
<evidence type="ECO:0000313" key="1">
    <source>
        <dbReference type="EMBL" id="TBO32560.1"/>
    </source>
</evidence>
<gene>
    <name evidence="1" type="ORF">EYS42_05055</name>
</gene>